<reference evidence="1 2" key="1">
    <citation type="submission" date="2017-03" db="EMBL/GenBank/DDBJ databases">
        <title>Genome analysis of strain PAMC 26577.</title>
        <authorList>
            <person name="Oh H.-M."/>
            <person name="Yang J.-A."/>
        </authorList>
    </citation>
    <scope>NUCLEOTIDE SEQUENCE [LARGE SCALE GENOMIC DNA]</scope>
    <source>
        <strain evidence="1 2">PAMC 26577</strain>
    </source>
</reference>
<protein>
    <submittedName>
        <fullName evidence="1">Transposase</fullName>
    </submittedName>
</protein>
<proteinExistence type="predicted"/>
<dbReference type="EMBL" id="NBTZ01000140">
    <property type="protein sequence ID" value="OTP68071.1"/>
    <property type="molecule type" value="Genomic_DNA"/>
</dbReference>
<evidence type="ECO:0000313" key="2">
    <source>
        <dbReference type="Proteomes" id="UP000195221"/>
    </source>
</evidence>
<accession>A0A242MAV4</accession>
<comment type="caution">
    <text evidence="1">The sequence shown here is derived from an EMBL/GenBank/DDBJ whole genome shotgun (WGS) entry which is preliminary data.</text>
</comment>
<evidence type="ECO:0000313" key="1">
    <source>
        <dbReference type="EMBL" id="OTP68071.1"/>
    </source>
</evidence>
<dbReference type="AlphaFoldDB" id="A0A242MAV4"/>
<dbReference type="Proteomes" id="UP000195221">
    <property type="component" value="Unassembled WGS sequence"/>
</dbReference>
<gene>
    <name evidence="1" type="ORF">PAMC26577_34805</name>
</gene>
<sequence>MWLRYPLDVMLLCVRWYEAYSLSLHDSAEMMAKRAISFDHATVH</sequence>
<organism evidence="1 2">
    <name type="scientific">Caballeronia sordidicola</name>
    <name type="common">Burkholderia sordidicola</name>
    <dbReference type="NCBI Taxonomy" id="196367"/>
    <lineage>
        <taxon>Bacteria</taxon>
        <taxon>Pseudomonadati</taxon>
        <taxon>Pseudomonadota</taxon>
        <taxon>Betaproteobacteria</taxon>
        <taxon>Burkholderiales</taxon>
        <taxon>Burkholderiaceae</taxon>
        <taxon>Caballeronia</taxon>
    </lineage>
</organism>
<name>A0A242MAV4_CABSO</name>